<dbReference type="Proteomes" id="UP000249739">
    <property type="component" value="Unassembled WGS sequence"/>
</dbReference>
<dbReference type="EMBL" id="QFOT01000050">
    <property type="protein sequence ID" value="PZP55797.1"/>
    <property type="molecule type" value="Genomic_DNA"/>
</dbReference>
<comment type="caution">
    <text evidence="2">The sequence shown here is derived from an EMBL/GenBank/DDBJ whole genome shotgun (WGS) entry which is preliminary data.</text>
</comment>
<keyword evidence="1" id="KW-0472">Membrane</keyword>
<gene>
    <name evidence="2" type="ORF">DI586_05715</name>
</gene>
<reference evidence="2 3" key="1">
    <citation type="submission" date="2017-08" db="EMBL/GenBank/DDBJ databases">
        <title>Infants hospitalized years apart are colonized by the same room-sourced microbial strains.</title>
        <authorList>
            <person name="Brooks B."/>
            <person name="Olm M.R."/>
            <person name="Firek B.A."/>
            <person name="Baker R."/>
            <person name="Thomas B.C."/>
            <person name="Morowitz M.J."/>
            <person name="Banfield J.F."/>
        </authorList>
    </citation>
    <scope>NUCLEOTIDE SEQUENCE [LARGE SCALE GENOMIC DNA]</scope>
    <source>
        <strain evidence="2">S2_006_000_R2_64</strain>
    </source>
</reference>
<proteinExistence type="predicted"/>
<dbReference type="InterPro" id="IPR018666">
    <property type="entry name" value="DUF2125"/>
</dbReference>
<keyword evidence="1" id="KW-0812">Transmembrane</keyword>
<keyword evidence="1" id="KW-1133">Transmembrane helix</keyword>
<evidence type="ECO:0000313" key="2">
    <source>
        <dbReference type="EMBL" id="PZP55797.1"/>
    </source>
</evidence>
<dbReference type="Pfam" id="PF09898">
    <property type="entry name" value="DUF2125"/>
    <property type="match status" value="1"/>
</dbReference>
<feature type="transmembrane region" description="Helical" evidence="1">
    <location>
        <begin position="7"/>
        <end position="30"/>
    </location>
</feature>
<evidence type="ECO:0000256" key="1">
    <source>
        <dbReference type="SAM" id="Phobius"/>
    </source>
</evidence>
<protein>
    <recommendedName>
        <fullName evidence="4">DUF2125 domain-containing protein</fullName>
    </recommendedName>
</protein>
<evidence type="ECO:0008006" key="4">
    <source>
        <dbReference type="Google" id="ProtNLM"/>
    </source>
</evidence>
<organism evidence="2 3">
    <name type="scientific">Micavibrio aeruginosavorus</name>
    <dbReference type="NCBI Taxonomy" id="349221"/>
    <lineage>
        <taxon>Bacteria</taxon>
        <taxon>Pseudomonadati</taxon>
        <taxon>Bdellovibrionota</taxon>
        <taxon>Bdellovibrionia</taxon>
        <taxon>Bdellovibrionales</taxon>
        <taxon>Pseudobdellovibrionaceae</taxon>
        <taxon>Micavibrio</taxon>
    </lineage>
</organism>
<evidence type="ECO:0000313" key="3">
    <source>
        <dbReference type="Proteomes" id="UP000249739"/>
    </source>
</evidence>
<sequence>MKKIIGSLISVISALIILAFIAYGIFWIYVAGQMTKTLDTVWNHQEEYQITIDGEQPGITGFPAPPKATFSGSITDRNGFSYSSPEFSYQGFSFPTQSITIAAPQGMDFSGPIFKTTIHLDDFLLRVRLPADFPSRYDRQTLSAWRSKGGNIPIESLRIYRSSVKMEGEGYVTLSQTLQPEGEIKVKVSGLDDLLHEFVQNGTIGEKQAIMAQSLLNLMSQKDETTGVSAINTALRIQDGGVYLGPLRVAAIPEWKWEE</sequence>
<accession>A0A2W5FPS5</accession>
<dbReference type="AlphaFoldDB" id="A0A2W5FPS5"/>
<name>A0A2W5FPS5_9BACT</name>